<feature type="compositionally biased region" description="Polar residues" evidence="1">
    <location>
        <begin position="361"/>
        <end position="374"/>
    </location>
</feature>
<dbReference type="OrthoDB" id="5380370at2759"/>
<reference evidence="3" key="3">
    <citation type="submission" date="2025-08" db="UniProtKB">
        <authorList>
            <consortium name="RefSeq"/>
        </authorList>
    </citation>
    <scope>IDENTIFICATION</scope>
    <source>
        <strain evidence="3">CBS 342.82</strain>
    </source>
</reference>
<keyword evidence="2" id="KW-1185">Reference proteome</keyword>
<name>A0A6J3MDY5_9PEZI</name>
<organism evidence="3">
    <name type="scientific">Dissoconium aciculare CBS 342.82</name>
    <dbReference type="NCBI Taxonomy" id="1314786"/>
    <lineage>
        <taxon>Eukaryota</taxon>
        <taxon>Fungi</taxon>
        <taxon>Dikarya</taxon>
        <taxon>Ascomycota</taxon>
        <taxon>Pezizomycotina</taxon>
        <taxon>Dothideomycetes</taxon>
        <taxon>Dothideomycetidae</taxon>
        <taxon>Mycosphaerellales</taxon>
        <taxon>Dissoconiaceae</taxon>
        <taxon>Dissoconium</taxon>
    </lineage>
</organism>
<dbReference type="GeneID" id="54366915"/>
<feature type="region of interest" description="Disordered" evidence="1">
    <location>
        <begin position="117"/>
        <end position="153"/>
    </location>
</feature>
<feature type="compositionally biased region" description="Low complexity" evidence="1">
    <location>
        <begin position="500"/>
        <end position="511"/>
    </location>
</feature>
<feature type="compositionally biased region" description="Polar residues" evidence="1">
    <location>
        <begin position="136"/>
        <end position="147"/>
    </location>
</feature>
<feature type="region of interest" description="Disordered" evidence="1">
    <location>
        <begin position="343"/>
        <end position="375"/>
    </location>
</feature>
<protein>
    <submittedName>
        <fullName evidence="3">Uncharacterized protein</fullName>
    </submittedName>
</protein>
<feature type="compositionally biased region" description="Basic and acidic residues" evidence="1">
    <location>
        <begin position="474"/>
        <end position="483"/>
    </location>
</feature>
<dbReference type="RefSeq" id="XP_033462855.1">
    <property type="nucleotide sequence ID" value="XM_033609114.1"/>
</dbReference>
<proteinExistence type="predicted"/>
<dbReference type="AlphaFoldDB" id="A0A6J3MDY5"/>
<evidence type="ECO:0000256" key="1">
    <source>
        <dbReference type="SAM" id="MobiDB-lite"/>
    </source>
</evidence>
<feature type="region of interest" description="Disordered" evidence="1">
    <location>
        <begin position="1"/>
        <end position="42"/>
    </location>
</feature>
<accession>A0A6J3MDY5</accession>
<dbReference type="Proteomes" id="UP000504637">
    <property type="component" value="Unplaced"/>
</dbReference>
<reference evidence="3" key="2">
    <citation type="submission" date="2020-04" db="EMBL/GenBank/DDBJ databases">
        <authorList>
            <consortium name="NCBI Genome Project"/>
        </authorList>
    </citation>
    <scope>NUCLEOTIDE SEQUENCE</scope>
    <source>
        <strain evidence="3">CBS 342.82</strain>
    </source>
</reference>
<evidence type="ECO:0000313" key="3">
    <source>
        <dbReference type="RefSeq" id="XP_033462855.1"/>
    </source>
</evidence>
<feature type="region of interest" description="Disordered" evidence="1">
    <location>
        <begin position="197"/>
        <end position="231"/>
    </location>
</feature>
<feature type="compositionally biased region" description="Basic residues" evidence="1">
    <location>
        <begin position="24"/>
        <end position="34"/>
    </location>
</feature>
<feature type="compositionally biased region" description="Polar residues" evidence="1">
    <location>
        <begin position="1"/>
        <end position="13"/>
    </location>
</feature>
<sequence length="657" mass="72874">MDPNATNVMFDSPSSEDHQQQQQQHHRSQLRRHTSLQYSASSSAILRSSNSLHAVKAMIADQKSFLPQRHSSDHRLSLGRSKSRANVLVTPEEYESLPPSIQKKYFSSVERLRIAQESAAQKRRRQVPGGEPRSYSRGSMEQNSTSFDSHRHADGLDDMTQALRFLALPEKVKRSHLSIDELHALAENCERALASPTATKPTDELFQRASSSSDRRTGSVMSSAYGRSSRWDDDGHSIEKDVFGLDFEVDASQHDITSSDIDSNTTAVNIDNDDAETMYKLYPHNRQGSVSSIYSALPPVSSPKDATFRPDSSRRSFSRKQVMSLAPLPLPPPCLTPAVPPLPSPNTMRTLQSAGARVSESPPSVRSGNSSPQAATKYYKDVRARQKLRDYLSSPEGFDEALEFGFPRERVEPGRPIIVQDASRDISSDEDSTGRSNEHRSHDDRHNSGLVDDTGDDTDTATDSLHSPRTPSYFDDHFEHTSSSHDSGIALSCNSAHHATSPPTSKSSSGSYRPAIRSLSPDIDGRQMTLRMTLTRPDLRAPEEDLYAKLSSTTNTTTKLQSRRFVLVPQSQPTTFPPRVAPGSNPLPRVENRENLDPLALEALPVCDDHSGAHGAFAVPYHHHPYHTALPPSTRHLRSCSSETGFRRVWKTLRSRS</sequence>
<feature type="region of interest" description="Disordered" evidence="1">
    <location>
        <begin position="413"/>
        <end position="527"/>
    </location>
</feature>
<feature type="compositionally biased region" description="Basic and acidic residues" evidence="1">
    <location>
        <begin position="422"/>
        <end position="447"/>
    </location>
</feature>
<evidence type="ECO:0000313" key="2">
    <source>
        <dbReference type="Proteomes" id="UP000504637"/>
    </source>
</evidence>
<reference evidence="3" key="1">
    <citation type="submission" date="2020-01" db="EMBL/GenBank/DDBJ databases">
        <authorList>
            <consortium name="DOE Joint Genome Institute"/>
            <person name="Haridas S."/>
            <person name="Albert R."/>
            <person name="Binder M."/>
            <person name="Bloem J."/>
            <person name="Labutti K."/>
            <person name="Salamov A."/>
            <person name="Andreopoulos B."/>
            <person name="Baker S.E."/>
            <person name="Barry K."/>
            <person name="Bills G."/>
            <person name="Bluhm B.H."/>
            <person name="Cannon C."/>
            <person name="Castanera R."/>
            <person name="Culley D.E."/>
            <person name="Daum C."/>
            <person name="Ezra D."/>
            <person name="Gonzalez J.B."/>
            <person name="Henrissat B."/>
            <person name="Kuo A."/>
            <person name="Liang C."/>
            <person name="Lipzen A."/>
            <person name="Lutzoni F."/>
            <person name="Magnuson J."/>
            <person name="Mondo S."/>
            <person name="Nolan M."/>
            <person name="Ohm R."/>
            <person name="Pangilinan J."/>
            <person name="Park H.-J."/>
            <person name="Ramirez L."/>
            <person name="Alfaro M."/>
            <person name="Sun H."/>
            <person name="Tritt A."/>
            <person name="Yoshinaga Y."/>
            <person name="Zwiers L.-H."/>
            <person name="Turgeon B.G."/>
            <person name="Goodwin S.B."/>
            <person name="Spatafora J.W."/>
            <person name="Crous P.W."/>
            <person name="Grigoriev I.V."/>
        </authorList>
    </citation>
    <scope>NUCLEOTIDE SEQUENCE</scope>
    <source>
        <strain evidence="3">CBS 342.82</strain>
    </source>
</reference>
<gene>
    <name evidence="3" type="ORF">K489DRAFT_99172</name>
</gene>